<evidence type="ECO:0000256" key="2">
    <source>
        <dbReference type="ARBA" id="ARBA00022723"/>
    </source>
</evidence>
<evidence type="ECO:0000259" key="7">
    <source>
        <dbReference type="Pfam" id="PF01435"/>
    </source>
</evidence>
<keyword evidence="4 6" id="KW-0862">Zinc</keyword>
<evidence type="ECO:0000256" key="5">
    <source>
        <dbReference type="ARBA" id="ARBA00023049"/>
    </source>
</evidence>
<dbReference type="AlphaFoldDB" id="A0A7T0C472"/>
<evidence type="ECO:0000256" key="3">
    <source>
        <dbReference type="ARBA" id="ARBA00022801"/>
    </source>
</evidence>
<dbReference type="InterPro" id="IPR001915">
    <property type="entry name" value="Peptidase_M48"/>
</dbReference>
<evidence type="ECO:0000256" key="1">
    <source>
        <dbReference type="ARBA" id="ARBA00022670"/>
    </source>
</evidence>
<dbReference type="GO" id="GO:0016020">
    <property type="term" value="C:membrane"/>
    <property type="evidence" value="ECO:0007669"/>
    <property type="project" value="TreeGrafter"/>
</dbReference>
<sequence length="288" mass="30447">MKKNKSNHTLSGLITGIALLIAGAGCVAAVAPAIETYQAYNIGQGGIKAAQSLQPIGLEEEKSIGGSLAIQVFNRFGPRREDPALQRYVSLVGHAIAEVSDRPDIDYYFAVVDSDTPNAFAAPGGYVFLSTGLLKLAQNEAQLAGVLGHEVAHISEKHALKTMERSKKLSGFGALSISLLGQDPALFDKVLEQAMEILFTHGLDKELEYEADKVGSEYAARLGYAPSGLNDFLGILEKSLPGGSSALLSTHPGPADRSAKLISQLANHHPPTGPLFGEAYLSAVRGRL</sequence>
<dbReference type="GO" id="GO:0046872">
    <property type="term" value="F:metal ion binding"/>
    <property type="evidence" value="ECO:0007669"/>
    <property type="project" value="UniProtKB-KW"/>
</dbReference>
<comment type="similarity">
    <text evidence="6">Belongs to the peptidase M48 family.</text>
</comment>
<protein>
    <submittedName>
        <fullName evidence="8">M48 family metalloprotease</fullName>
    </submittedName>
</protein>
<evidence type="ECO:0000256" key="4">
    <source>
        <dbReference type="ARBA" id="ARBA00022833"/>
    </source>
</evidence>
<dbReference type="PANTHER" id="PTHR22726:SF1">
    <property type="entry name" value="METALLOENDOPEPTIDASE OMA1, MITOCHONDRIAL"/>
    <property type="match status" value="1"/>
</dbReference>
<dbReference type="PROSITE" id="PS51257">
    <property type="entry name" value="PROKAR_LIPOPROTEIN"/>
    <property type="match status" value="1"/>
</dbReference>
<organism evidence="8 9">
    <name type="scientific">Candidatus Nitrohelix vancouverensis</name>
    <dbReference type="NCBI Taxonomy" id="2705534"/>
    <lineage>
        <taxon>Bacteria</taxon>
        <taxon>Pseudomonadati</taxon>
        <taxon>Nitrospinota/Tectimicrobiota group</taxon>
        <taxon>Nitrospinota</taxon>
        <taxon>Nitrospinia</taxon>
        <taxon>Nitrospinales</taxon>
        <taxon>Nitrospinaceae</taxon>
        <taxon>Candidatus Nitrohelix</taxon>
    </lineage>
</organism>
<dbReference type="GO" id="GO:0051603">
    <property type="term" value="P:proteolysis involved in protein catabolic process"/>
    <property type="evidence" value="ECO:0007669"/>
    <property type="project" value="TreeGrafter"/>
</dbReference>
<evidence type="ECO:0000256" key="6">
    <source>
        <dbReference type="RuleBase" id="RU003983"/>
    </source>
</evidence>
<name>A0A7T0C472_9BACT</name>
<dbReference type="Pfam" id="PF01435">
    <property type="entry name" value="Peptidase_M48"/>
    <property type="match status" value="1"/>
</dbReference>
<reference evidence="9" key="1">
    <citation type="submission" date="2020-02" db="EMBL/GenBank/DDBJ databases">
        <title>Genomic and physiological characterization of two novel Nitrospinaceae genera.</title>
        <authorList>
            <person name="Mueller A.J."/>
            <person name="Jung M.-Y."/>
            <person name="Strachan C.R."/>
            <person name="Herbold C.W."/>
            <person name="Kirkegaard R.H."/>
            <person name="Daims H."/>
        </authorList>
    </citation>
    <scope>NUCLEOTIDE SEQUENCE [LARGE SCALE GENOMIC DNA]</scope>
</reference>
<keyword evidence="2" id="KW-0479">Metal-binding</keyword>
<comment type="cofactor">
    <cofactor evidence="6">
        <name>Zn(2+)</name>
        <dbReference type="ChEBI" id="CHEBI:29105"/>
    </cofactor>
    <text evidence="6">Binds 1 zinc ion per subunit.</text>
</comment>
<dbReference type="PANTHER" id="PTHR22726">
    <property type="entry name" value="METALLOENDOPEPTIDASE OMA1"/>
    <property type="match status" value="1"/>
</dbReference>
<keyword evidence="1 6" id="KW-0645">Protease</keyword>
<evidence type="ECO:0000313" key="8">
    <source>
        <dbReference type="EMBL" id="QPJ66127.1"/>
    </source>
</evidence>
<accession>A0A7T0C472</accession>
<dbReference type="GO" id="GO:0004222">
    <property type="term" value="F:metalloendopeptidase activity"/>
    <property type="evidence" value="ECO:0007669"/>
    <property type="project" value="InterPro"/>
</dbReference>
<dbReference type="InterPro" id="IPR051156">
    <property type="entry name" value="Mito/Outer_Membr_Metalloprot"/>
</dbReference>
<gene>
    <name evidence="8" type="ORF">G3M78_12270</name>
</gene>
<keyword evidence="5 6" id="KW-0482">Metalloprotease</keyword>
<dbReference type="EMBL" id="CP048620">
    <property type="protein sequence ID" value="QPJ66127.1"/>
    <property type="molecule type" value="Genomic_DNA"/>
</dbReference>
<evidence type="ECO:0000313" key="9">
    <source>
        <dbReference type="Proteomes" id="UP000594464"/>
    </source>
</evidence>
<dbReference type="KEGG" id="nva:G3M78_12270"/>
<dbReference type="Gene3D" id="3.30.2010.10">
    <property type="entry name" value="Metalloproteases ('zincins'), catalytic domain"/>
    <property type="match status" value="1"/>
</dbReference>
<proteinExistence type="inferred from homology"/>
<keyword evidence="3 6" id="KW-0378">Hydrolase</keyword>
<feature type="domain" description="Peptidase M48" evidence="7">
    <location>
        <begin position="84"/>
        <end position="261"/>
    </location>
</feature>
<dbReference type="Proteomes" id="UP000594464">
    <property type="component" value="Chromosome"/>
</dbReference>